<evidence type="ECO:0000256" key="11">
    <source>
        <dbReference type="ARBA" id="ARBA00023239"/>
    </source>
</evidence>
<dbReference type="Gene3D" id="3.90.226.10">
    <property type="entry name" value="2-enoyl-CoA Hydratase, Chain A, domain 1"/>
    <property type="match status" value="1"/>
</dbReference>
<evidence type="ECO:0000313" key="18">
    <source>
        <dbReference type="Proteomes" id="UP000199064"/>
    </source>
</evidence>
<reference evidence="18" key="1">
    <citation type="submission" date="2016-10" db="EMBL/GenBank/DDBJ databases">
        <authorList>
            <person name="Varghese N."/>
            <person name="Submissions S."/>
        </authorList>
    </citation>
    <scope>NUCLEOTIDE SEQUENCE [LARGE SCALE GENOMIC DNA]</scope>
    <source>
        <strain evidence="18">ES.061</strain>
    </source>
</reference>
<evidence type="ECO:0000256" key="3">
    <source>
        <dbReference type="ARBA" id="ARBA00008750"/>
    </source>
</evidence>
<sequence>MAVGKISAREHLAQNRLSLGANTKEVAKTTHWSLRRDADAIAWLVLDRAGESTNTLSEAVMAELETLLNTIETMQAKGLVIRSGKAGGFIAGADIRDFSGVSETDAVEARMTRAHEIVDRLAALPMPTVAVVHGHCLGGGLELALACRFRIAVEGAVFGFPEVLLGLHPGLGGTFRLPALIAPVEAMKMMLTGKSVHSGKAKALGLVDTVIEERHVGNAVKAAIGGKLKRPRRSAGLSGFSLFRGIAARKMRSMAAKRAPQEHYPAPHRLIDLWEQHGGGEKEVMQKEEIRSFARLLTGETAQNLIHVFFLRESLKAGGKGKSGIAHVHVVGAGTMGGDIASWCAARGLRVTLTDLDEKALAAAIGRAGKLFDKRLYSKIDRRDAFDRMIPDFAGDGVRQADLVIEAVAEKAEVKRKVFKAVAPLMKKGALLATNTSSIPLSELRTAVPFPERLLGLHFFNPVARMELVEVVAHDKVSDAAQARLAAFCGSIDRLPAPVKSSPGFLINRVLTPYITEAFLMLDEGVRRETIDQAAVSFGMPMGPLELADRVGLDICLEVARTMKSGLDTPLPDVPGWLETMVAEGRTGRKAGRGLYEYDRNGEPRKSGQRLAPHPTMTDRLVLPMLNTCVTCLREGVVGDEKTLEGAMIFATGFAPFRGGPLRYARARGFAEIIAVLERLQEKYGDRFAPDPHWVKLPVT</sequence>
<evidence type="ECO:0000259" key="15">
    <source>
        <dbReference type="Pfam" id="PF00725"/>
    </source>
</evidence>
<dbReference type="Pfam" id="PF02737">
    <property type="entry name" value="3HCDH_N"/>
    <property type="match status" value="1"/>
</dbReference>
<dbReference type="InterPro" id="IPR006176">
    <property type="entry name" value="3-OHacyl-CoA_DH_NAD-bd"/>
</dbReference>
<dbReference type="SUPFAM" id="SSF51735">
    <property type="entry name" value="NAD(P)-binding Rossmann-fold domains"/>
    <property type="match status" value="1"/>
</dbReference>
<feature type="domain" description="3-hydroxyacyl-CoA dehydrogenase NAD binding" evidence="16">
    <location>
        <begin position="327"/>
        <end position="500"/>
    </location>
</feature>
<keyword evidence="11" id="KW-0456">Lyase</keyword>
<proteinExistence type="inferred from homology"/>
<dbReference type="GO" id="GO:0070403">
    <property type="term" value="F:NAD+ binding"/>
    <property type="evidence" value="ECO:0007669"/>
    <property type="project" value="InterPro"/>
</dbReference>
<dbReference type="Gene3D" id="3.40.50.720">
    <property type="entry name" value="NAD(P)-binding Rossmann-like Domain"/>
    <property type="match status" value="1"/>
</dbReference>
<evidence type="ECO:0000256" key="6">
    <source>
        <dbReference type="ARBA" id="ARBA00022832"/>
    </source>
</evidence>
<dbReference type="AlphaFoldDB" id="A0A1H4IZS3"/>
<dbReference type="Proteomes" id="UP000199064">
    <property type="component" value="Unassembled WGS sequence"/>
</dbReference>
<evidence type="ECO:0000259" key="16">
    <source>
        <dbReference type="Pfam" id="PF02737"/>
    </source>
</evidence>
<evidence type="ECO:0000256" key="9">
    <source>
        <dbReference type="ARBA" id="ARBA00023027"/>
    </source>
</evidence>
<dbReference type="GO" id="GO:0016509">
    <property type="term" value="F:long-chain (3S)-3-hydroxyacyl-CoA dehydrogenase (NAD+) activity"/>
    <property type="evidence" value="ECO:0007669"/>
    <property type="project" value="TreeGrafter"/>
</dbReference>
<keyword evidence="9" id="KW-0520">NAD</keyword>
<evidence type="ECO:0000256" key="1">
    <source>
        <dbReference type="ARBA" id="ARBA00005005"/>
    </source>
</evidence>
<dbReference type="CDD" id="cd06558">
    <property type="entry name" value="crotonase-like"/>
    <property type="match status" value="1"/>
</dbReference>
<feature type="domain" description="3-hydroxyacyl-CoA dehydrogenase C-terminal" evidence="15">
    <location>
        <begin position="504"/>
        <end position="598"/>
    </location>
</feature>
<keyword evidence="7" id="KW-0442">Lipid degradation</keyword>
<evidence type="ECO:0000256" key="12">
    <source>
        <dbReference type="ARBA" id="ARBA00023268"/>
    </source>
</evidence>
<evidence type="ECO:0000256" key="13">
    <source>
        <dbReference type="ARBA" id="ARBA00049556"/>
    </source>
</evidence>
<dbReference type="RefSeq" id="WP_090326880.1">
    <property type="nucleotide sequence ID" value="NZ_FNSL01000001.1"/>
</dbReference>
<dbReference type="Pfam" id="PF00725">
    <property type="entry name" value="3HCDH"/>
    <property type="match status" value="1"/>
</dbReference>
<dbReference type="InterPro" id="IPR029045">
    <property type="entry name" value="ClpP/crotonase-like_dom_sf"/>
</dbReference>
<dbReference type="InterPro" id="IPR050136">
    <property type="entry name" value="FA_oxidation_alpha_subunit"/>
</dbReference>
<comment type="pathway">
    <text evidence="1">Lipid metabolism; fatty acid beta-oxidation.</text>
</comment>
<evidence type="ECO:0000256" key="14">
    <source>
        <dbReference type="SAM" id="MobiDB-lite"/>
    </source>
</evidence>
<dbReference type="EMBL" id="FNSL01000001">
    <property type="protein sequence ID" value="SEB39487.1"/>
    <property type="molecule type" value="Genomic_DNA"/>
</dbReference>
<dbReference type="PANTHER" id="PTHR43612">
    <property type="entry name" value="TRIFUNCTIONAL ENZYME SUBUNIT ALPHA"/>
    <property type="match status" value="1"/>
</dbReference>
<gene>
    <name evidence="17" type="ORF">SAMN05216452_0820</name>
</gene>
<dbReference type="UniPathway" id="UPA00659"/>
<evidence type="ECO:0000256" key="5">
    <source>
        <dbReference type="ARBA" id="ARBA00012076"/>
    </source>
</evidence>
<evidence type="ECO:0000256" key="7">
    <source>
        <dbReference type="ARBA" id="ARBA00022963"/>
    </source>
</evidence>
<dbReference type="InterPro" id="IPR013328">
    <property type="entry name" value="6PGD_dom2"/>
</dbReference>
<dbReference type="InterPro" id="IPR036291">
    <property type="entry name" value="NAD(P)-bd_dom_sf"/>
</dbReference>
<name>A0A1H4IZS3_9HYPH</name>
<keyword evidence="6" id="KW-0276">Fatty acid metabolism</keyword>
<dbReference type="PROSITE" id="PS00067">
    <property type="entry name" value="3HCDH"/>
    <property type="match status" value="1"/>
</dbReference>
<dbReference type="SUPFAM" id="SSF52096">
    <property type="entry name" value="ClpP/crotonase"/>
    <property type="match status" value="1"/>
</dbReference>
<accession>A0A1H4IZS3</accession>
<protein>
    <recommendedName>
        <fullName evidence="5">enoyl-CoA hydratase</fullName>
        <ecNumber evidence="5">4.2.1.17</ecNumber>
    </recommendedName>
</protein>
<evidence type="ECO:0000313" key="17">
    <source>
        <dbReference type="EMBL" id="SEB39487.1"/>
    </source>
</evidence>
<dbReference type="PANTHER" id="PTHR43612:SF3">
    <property type="entry name" value="TRIFUNCTIONAL ENZYME SUBUNIT ALPHA, MITOCHONDRIAL"/>
    <property type="match status" value="1"/>
</dbReference>
<keyword evidence="10" id="KW-0443">Lipid metabolism</keyword>
<evidence type="ECO:0000256" key="8">
    <source>
        <dbReference type="ARBA" id="ARBA00023002"/>
    </source>
</evidence>
<organism evidence="17 18">
    <name type="scientific">Nitratireductor aquibiodomus</name>
    <dbReference type="NCBI Taxonomy" id="204799"/>
    <lineage>
        <taxon>Bacteria</taxon>
        <taxon>Pseudomonadati</taxon>
        <taxon>Pseudomonadota</taxon>
        <taxon>Alphaproteobacteria</taxon>
        <taxon>Hyphomicrobiales</taxon>
        <taxon>Phyllobacteriaceae</taxon>
        <taxon>Nitratireductor</taxon>
    </lineage>
</organism>
<dbReference type="SUPFAM" id="SSF48179">
    <property type="entry name" value="6-phosphogluconate dehydrogenase C-terminal domain-like"/>
    <property type="match status" value="2"/>
</dbReference>
<dbReference type="InterPro" id="IPR006180">
    <property type="entry name" value="3-OHacyl-CoA_DH_CS"/>
</dbReference>
<evidence type="ECO:0000256" key="2">
    <source>
        <dbReference type="ARBA" id="ARBA00007005"/>
    </source>
</evidence>
<dbReference type="EC" id="4.2.1.17" evidence="5"/>
<comment type="catalytic activity">
    <reaction evidence="13">
        <text>a (3S)-3-hydroxyacyl-CoA + NAD(+) = a 3-oxoacyl-CoA + NADH + H(+)</text>
        <dbReference type="Rhea" id="RHEA:22432"/>
        <dbReference type="ChEBI" id="CHEBI:15378"/>
        <dbReference type="ChEBI" id="CHEBI:57318"/>
        <dbReference type="ChEBI" id="CHEBI:57540"/>
        <dbReference type="ChEBI" id="CHEBI:57945"/>
        <dbReference type="ChEBI" id="CHEBI:90726"/>
        <dbReference type="EC" id="1.1.1.35"/>
    </reaction>
</comment>
<keyword evidence="12" id="KW-0511">Multifunctional enzyme</keyword>
<dbReference type="Gene3D" id="1.10.1040.10">
    <property type="entry name" value="N-(1-d-carboxylethyl)-l-norvaline Dehydrogenase, domain 2"/>
    <property type="match status" value="2"/>
</dbReference>
<dbReference type="InterPro" id="IPR008927">
    <property type="entry name" value="6-PGluconate_DH-like_C_sf"/>
</dbReference>
<dbReference type="InterPro" id="IPR006108">
    <property type="entry name" value="3HC_DH_C"/>
</dbReference>
<feature type="compositionally biased region" description="Basic and acidic residues" evidence="14">
    <location>
        <begin position="596"/>
        <end position="606"/>
    </location>
</feature>
<dbReference type="Pfam" id="PF00378">
    <property type="entry name" value="ECH_1"/>
    <property type="match status" value="1"/>
</dbReference>
<comment type="similarity">
    <text evidence="2">In the central section; belongs to the 3-hydroxyacyl-CoA dehydrogenase family.</text>
</comment>
<evidence type="ECO:0000256" key="10">
    <source>
        <dbReference type="ARBA" id="ARBA00023098"/>
    </source>
</evidence>
<keyword evidence="18" id="KW-1185">Reference proteome</keyword>
<comment type="similarity">
    <text evidence="3">In the N-terminal section; belongs to the enoyl-CoA hydratase/isomerase family.</text>
</comment>
<evidence type="ECO:0000256" key="4">
    <source>
        <dbReference type="ARBA" id="ARBA00009463"/>
    </source>
</evidence>
<dbReference type="GO" id="GO:0006635">
    <property type="term" value="P:fatty acid beta-oxidation"/>
    <property type="evidence" value="ECO:0007669"/>
    <property type="project" value="UniProtKB-UniPathway"/>
</dbReference>
<keyword evidence="8" id="KW-0560">Oxidoreductase</keyword>
<dbReference type="InterPro" id="IPR001753">
    <property type="entry name" value="Enoyl-CoA_hydra/iso"/>
</dbReference>
<comment type="similarity">
    <text evidence="4">Belongs to the 3-hydroxyacyl-CoA dehydrogenase family.</text>
</comment>
<dbReference type="GO" id="GO:0004300">
    <property type="term" value="F:enoyl-CoA hydratase activity"/>
    <property type="evidence" value="ECO:0007669"/>
    <property type="project" value="UniProtKB-EC"/>
</dbReference>
<feature type="region of interest" description="Disordered" evidence="14">
    <location>
        <begin position="594"/>
        <end position="613"/>
    </location>
</feature>